<dbReference type="Gene3D" id="3.30.2350.10">
    <property type="entry name" value="Pseudouridine synthase"/>
    <property type="match status" value="1"/>
</dbReference>
<dbReference type="GO" id="GO:1990481">
    <property type="term" value="P:mRNA pseudouridine synthesis"/>
    <property type="evidence" value="ECO:0007669"/>
    <property type="project" value="TreeGrafter"/>
</dbReference>
<keyword evidence="8" id="KW-1185">Reference proteome</keyword>
<keyword evidence="3 5" id="KW-0819">tRNA processing</keyword>
<reference evidence="7 8" key="1">
    <citation type="submission" date="2018-06" db="EMBL/GenBank/DDBJ databases">
        <title>The draft genome sequence of Crocinitomix sp. SM1701.</title>
        <authorList>
            <person name="Zhang X."/>
        </authorList>
    </citation>
    <scope>NUCLEOTIDE SEQUENCE [LARGE SCALE GENOMIC DNA]</scope>
    <source>
        <strain evidence="7 8">SM1701</strain>
    </source>
</reference>
<evidence type="ECO:0000313" key="8">
    <source>
        <dbReference type="Proteomes" id="UP000249248"/>
    </source>
</evidence>
<evidence type="ECO:0000256" key="5">
    <source>
        <dbReference type="HAMAP-Rule" id="MF_01080"/>
    </source>
</evidence>
<feature type="active site" description="Nucleophile" evidence="5">
    <location>
        <position position="54"/>
    </location>
</feature>
<dbReference type="InterPro" id="IPR020103">
    <property type="entry name" value="PsdUridine_synth_cat_dom_sf"/>
</dbReference>
<evidence type="ECO:0000256" key="2">
    <source>
        <dbReference type="ARBA" id="ARBA00005642"/>
    </source>
</evidence>
<keyword evidence="4 5" id="KW-0413">Isomerase</keyword>
<evidence type="ECO:0000256" key="4">
    <source>
        <dbReference type="ARBA" id="ARBA00023235"/>
    </source>
</evidence>
<dbReference type="Proteomes" id="UP000249248">
    <property type="component" value="Unassembled WGS sequence"/>
</dbReference>
<proteinExistence type="inferred from homology"/>
<feature type="domain" description="Pseudouridine synthase II N-terminal" evidence="6">
    <location>
        <begin position="40"/>
        <end position="187"/>
    </location>
</feature>
<accession>A0A2W1N5H5</accession>
<dbReference type="PANTHER" id="PTHR13767:SF2">
    <property type="entry name" value="PSEUDOURIDYLATE SYNTHASE TRUB1"/>
    <property type="match status" value="1"/>
</dbReference>
<dbReference type="Pfam" id="PF01509">
    <property type="entry name" value="TruB_N"/>
    <property type="match status" value="1"/>
</dbReference>
<sequence>MSDQKKFDFKAGELLLVDKPLTWTSFQVVNKLRWKIRNKINVKKIKVGHAGTLDPLATGLLILCTGKKTKEIESFMGMEKTYSGSITLGATRPSYDLETEIDATFPTEHLTSEKIIAMANRFVGEQDQMPPIFSAKKINGEKAYDLARKGEEVILKPKRITISKFEITKIENNTVYFIITCSKGTYIRSIAYDFGKALETGGYLSSLRREKIGEFDVKNAMDIDAWLTHIEQCEVEENIN</sequence>
<protein>
    <recommendedName>
        <fullName evidence="5">tRNA pseudouridine synthase B</fullName>
        <ecNumber evidence="5">5.4.99.25</ecNumber>
    </recommendedName>
    <alternativeName>
        <fullName evidence="5">tRNA pseudouridine(55) synthase</fullName>
        <shortName evidence="5">Psi55 synthase</shortName>
    </alternativeName>
    <alternativeName>
        <fullName evidence="5">tRNA pseudouridylate synthase</fullName>
    </alternativeName>
    <alternativeName>
        <fullName evidence="5">tRNA-uridine isomerase</fullName>
    </alternativeName>
</protein>
<dbReference type="NCBIfam" id="TIGR00431">
    <property type="entry name" value="TruB"/>
    <property type="match status" value="1"/>
</dbReference>
<comment type="similarity">
    <text evidence="2 5">Belongs to the pseudouridine synthase TruB family. Type 1 subfamily.</text>
</comment>
<dbReference type="EC" id="5.4.99.25" evidence="5"/>
<dbReference type="RefSeq" id="WP_111061741.1">
    <property type="nucleotide sequence ID" value="NZ_JBHUCU010000007.1"/>
</dbReference>
<dbReference type="PANTHER" id="PTHR13767">
    <property type="entry name" value="TRNA-PSEUDOURIDINE SYNTHASE"/>
    <property type="match status" value="1"/>
</dbReference>
<comment type="caution">
    <text evidence="7">The sequence shown here is derived from an EMBL/GenBank/DDBJ whole genome shotgun (WGS) entry which is preliminary data.</text>
</comment>
<dbReference type="HAMAP" id="MF_01080">
    <property type="entry name" value="TruB_bact"/>
    <property type="match status" value="1"/>
</dbReference>
<dbReference type="SUPFAM" id="SSF55120">
    <property type="entry name" value="Pseudouridine synthase"/>
    <property type="match status" value="1"/>
</dbReference>
<dbReference type="GO" id="GO:0003723">
    <property type="term" value="F:RNA binding"/>
    <property type="evidence" value="ECO:0007669"/>
    <property type="project" value="InterPro"/>
</dbReference>
<gene>
    <name evidence="5 7" type="primary">truB</name>
    <name evidence="7" type="ORF">DNU06_03140</name>
</gene>
<dbReference type="InterPro" id="IPR002501">
    <property type="entry name" value="PsdUridine_synth_N"/>
</dbReference>
<dbReference type="GO" id="GO:0160148">
    <property type="term" value="F:tRNA pseudouridine(55) synthase activity"/>
    <property type="evidence" value="ECO:0007669"/>
    <property type="project" value="UniProtKB-EC"/>
</dbReference>
<comment type="function">
    <text evidence="5">Responsible for synthesis of pseudouridine from uracil-55 in the psi GC loop of transfer RNAs.</text>
</comment>
<comment type="catalytic activity">
    <reaction evidence="1 5">
        <text>uridine(55) in tRNA = pseudouridine(55) in tRNA</text>
        <dbReference type="Rhea" id="RHEA:42532"/>
        <dbReference type="Rhea" id="RHEA-COMP:10101"/>
        <dbReference type="Rhea" id="RHEA-COMP:10102"/>
        <dbReference type="ChEBI" id="CHEBI:65314"/>
        <dbReference type="ChEBI" id="CHEBI:65315"/>
        <dbReference type="EC" id="5.4.99.25"/>
    </reaction>
</comment>
<dbReference type="InterPro" id="IPR014780">
    <property type="entry name" value="tRNA_psdUridine_synth_TruB"/>
</dbReference>
<dbReference type="AlphaFoldDB" id="A0A2W1N5H5"/>
<name>A0A2W1N5H5_9FLAO</name>
<evidence type="ECO:0000313" key="7">
    <source>
        <dbReference type="EMBL" id="PZE18840.1"/>
    </source>
</evidence>
<dbReference type="GO" id="GO:0031119">
    <property type="term" value="P:tRNA pseudouridine synthesis"/>
    <property type="evidence" value="ECO:0007669"/>
    <property type="project" value="UniProtKB-UniRule"/>
</dbReference>
<dbReference type="EMBL" id="QKSB01000001">
    <property type="protein sequence ID" value="PZE18840.1"/>
    <property type="molecule type" value="Genomic_DNA"/>
</dbReference>
<dbReference type="OrthoDB" id="9802309at2"/>
<evidence type="ECO:0000256" key="1">
    <source>
        <dbReference type="ARBA" id="ARBA00000385"/>
    </source>
</evidence>
<dbReference type="CDD" id="cd02573">
    <property type="entry name" value="PseudoU_synth_EcTruB"/>
    <property type="match status" value="1"/>
</dbReference>
<evidence type="ECO:0000259" key="6">
    <source>
        <dbReference type="Pfam" id="PF01509"/>
    </source>
</evidence>
<evidence type="ECO:0000256" key="3">
    <source>
        <dbReference type="ARBA" id="ARBA00022694"/>
    </source>
</evidence>
<organism evidence="7 8">
    <name type="scientific">Putridiphycobacter roseus</name>
    <dbReference type="NCBI Taxonomy" id="2219161"/>
    <lineage>
        <taxon>Bacteria</taxon>
        <taxon>Pseudomonadati</taxon>
        <taxon>Bacteroidota</taxon>
        <taxon>Flavobacteriia</taxon>
        <taxon>Flavobacteriales</taxon>
        <taxon>Crocinitomicaceae</taxon>
        <taxon>Putridiphycobacter</taxon>
    </lineage>
</organism>